<dbReference type="InterPro" id="IPR013324">
    <property type="entry name" value="RNA_pol_sigma_r3/r4-like"/>
</dbReference>
<dbReference type="CDD" id="cd06171">
    <property type="entry name" value="Sigma70_r4"/>
    <property type="match status" value="1"/>
</dbReference>
<evidence type="ECO:0000313" key="2">
    <source>
        <dbReference type="EMBL" id="GHO82544.1"/>
    </source>
</evidence>
<dbReference type="SUPFAM" id="SSF88659">
    <property type="entry name" value="Sigma3 and sigma4 domains of RNA polymerase sigma factors"/>
    <property type="match status" value="1"/>
</dbReference>
<proteinExistence type="predicted"/>
<reference evidence="2 3" key="1">
    <citation type="journal article" date="2021" name="Int. J. Syst. Evol. Microbiol.">
        <title>Reticulibacter mediterranei gen. nov., sp. nov., within the new family Reticulibacteraceae fam. nov., and Ktedonospora formicarum gen. nov., sp. nov., Ktedonobacter robiniae sp. nov., Dictyobacter formicarum sp. nov. and Dictyobacter arantiisoli sp. nov., belonging to the class Ktedonobacteria.</title>
        <authorList>
            <person name="Yabe S."/>
            <person name="Zheng Y."/>
            <person name="Wang C.M."/>
            <person name="Sakai Y."/>
            <person name="Abe K."/>
            <person name="Yokota A."/>
            <person name="Donadio S."/>
            <person name="Cavaletti L."/>
            <person name="Monciardini P."/>
        </authorList>
    </citation>
    <scope>NUCLEOTIDE SEQUENCE [LARGE SCALE GENOMIC DNA]</scope>
    <source>
        <strain evidence="2 3">SOSP1-9</strain>
    </source>
</reference>
<keyword evidence="3" id="KW-1185">Reference proteome</keyword>
<dbReference type="InterPro" id="IPR013249">
    <property type="entry name" value="RNA_pol_sigma70_r4_t2"/>
</dbReference>
<feature type="domain" description="RNA polymerase sigma factor 70 region 4 type 2" evidence="1">
    <location>
        <begin position="55"/>
        <end position="106"/>
    </location>
</feature>
<dbReference type="Proteomes" id="UP000635565">
    <property type="component" value="Unassembled WGS sequence"/>
</dbReference>
<comment type="caution">
    <text evidence="2">The sequence shown here is derived from an EMBL/GenBank/DDBJ whole genome shotgun (WGS) entry which is preliminary data.</text>
</comment>
<dbReference type="Gene3D" id="1.10.10.10">
    <property type="entry name" value="Winged helix-like DNA-binding domain superfamily/Winged helix DNA-binding domain"/>
    <property type="match status" value="1"/>
</dbReference>
<gene>
    <name evidence="2" type="ORF">KSZ_05500</name>
</gene>
<sequence>MAVVVSSYYDKKSYKLANLSTEVAEEPRKRGNSTFVLPGIDVLMKSAKREGDQHIIHRALQTLSIKHRTIVWLRYKEDLSFVEIGRRLNIPMNTVKTTYYRACARLRDTRFLSVSLLIDDAENQLNIKY</sequence>
<dbReference type="EMBL" id="BNJJ01000002">
    <property type="protein sequence ID" value="GHO82544.1"/>
    <property type="molecule type" value="Genomic_DNA"/>
</dbReference>
<name>A0ABQ3V987_9CHLR</name>
<dbReference type="RefSeq" id="WP_201360219.1">
    <property type="nucleotide sequence ID" value="NZ_BNJJ01000002.1"/>
</dbReference>
<protein>
    <recommendedName>
        <fullName evidence="1">RNA polymerase sigma factor 70 region 4 type 2 domain-containing protein</fullName>
    </recommendedName>
</protein>
<accession>A0ABQ3V987</accession>
<dbReference type="InterPro" id="IPR036388">
    <property type="entry name" value="WH-like_DNA-bd_sf"/>
</dbReference>
<organism evidence="2 3">
    <name type="scientific">Dictyobacter formicarum</name>
    <dbReference type="NCBI Taxonomy" id="2778368"/>
    <lineage>
        <taxon>Bacteria</taxon>
        <taxon>Bacillati</taxon>
        <taxon>Chloroflexota</taxon>
        <taxon>Ktedonobacteria</taxon>
        <taxon>Ktedonobacterales</taxon>
        <taxon>Dictyobacteraceae</taxon>
        <taxon>Dictyobacter</taxon>
    </lineage>
</organism>
<evidence type="ECO:0000259" key="1">
    <source>
        <dbReference type="Pfam" id="PF08281"/>
    </source>
</evidence>
<dbReference type="Pfam" id="PF08281">
    <property type="entry name" value="Sigma70_r4_2"/>
    <property type="match status" value="1"/>
</dbReference>
<evidence type="ECO:0000313" key="3">
    <source>
        <dbReference type="Proteomes" id="UP000635565"/>
    </source>
</evidence>